<dbReference type="Proteomes" id="UP000789901">
    <property type="component" value="Unassembled WGS sequence"/>
</dbReference>
<evidence type="ECO:0000313" key="1">
    <source>
        <dbReference type="EMBL" id="CAG8852907.1"/>
    </source>
</evidence>
<organism evidence="1 2">
    <name type="scientific">Gigaspora margarita</name>
    <dbReference type="NCBI Taxonomy" id="4874"/>
    <lineage>
        <taxon>Eukaryota</taxon>
        <taxon>Fungi</taxon>
        <taxon>Fungi incertae sedis</taxon>
        <taxon>Mucoromycota</taxon>
        <taxon>Glomeromycotina</taxon>
        <taxon>Glomeromycetes</taxon>
        <taxon>Diversisporales</taxon>
        <taxon>Gigasporaceae</taxon>
        <taxon>Gigaspora</taxon>
    </lineage>
</organism>
<gene>
    <name evidence="1" type="ORF">GMARGA_LOCUS41728</name>
</gene>
<reference evidence="1 2" key="1">
    <citation type="submission" date="2021-06" db="EMBL/GenBank/DDBJ databases">
        <authorList>
            <person name="Kallberg Y."/>
            <person name="Tangrot J."/>
            <person name="Rosling A."/>
        </authorList>
    </citation>
    <scope>NUCLEOTIDE SEQUENCE [LARGE SCALE GENOMIC DNA]</scope>
    <source>
        <strain evidence="1 2">120-4 pot B 10/14</strain>
    </source>
</reference>
<protein>
    <submittedName>
        <fullName evidence="1">41680_t:CDS:1</fullName>
    </submittedName>
</protein>
<accession>A0ABN7XCL3</accession>
<dbReference type="EMBL" id="CAJVQB010117627">
    <property type="protein sequence ID" value="CAG8852907.1"/>
    <property type="molecule type" value="Genomic_DNA"/>
</dbReference>
<sequence>PPPDTSTIVSTKVDNIKLRKIVATWIVNSQYPLYIVEDTELIKILLYLNPTIQLVKADAIKQT</sequence>
<name>A0ABN7XCL3_GIGMA</name>
<keyword evidence="2" id="KW-1185">Reference proteome</keyword>
<proteinExistence type="predicted"/>
<evidence type="ECO:0000313" key="2">
    <source>
        <dbReference type="Proteomes" id="UP000789901"/>
    </source>
</evidence>
<feature type="non-terminal residue" evidence="1">
    <location>
        <position position="63"/>
    </location>
</feature>
<feature type="non-terminal residue" evidence="1">
    <location>
        <position position="1"/>
    </location>
</feature>
<comment type="caution">
    <text evidence="1">The sequence shown here is derived from an EMBL/GenBank/DDBJ whole genome shotgun (WGS) entry which is preliminary data.</text>
</comment>